<feature type="transmembrane region" description="Helical" evidence="6">
    <location>
        <begin position="717"/>
        <end position="736"/>
    </location>
</feature>
<accession>A0A4R4E2Q0</accession>
<keyword evidence="3 6" id="KW-0812">Transmembrane</keyword>
<dbReference type="RefSeq" id="WP_131852087.1">
    <property type="nucleotide sequence ID" value="NZ_SKFH01000014.1"/>
</dbReference>
<evidence type="ECO:0000256" key="4">
    <source>
        <dbReference type="ARBA" id="ARBA00022989"/>
    </source>
</evidence>
<evidence type="ECO:0000256" key="5">
    <source>
        <dbReference type="ARBA" id="ARBA00023136"/>
    </source>
</evidence>
<dbReference type="PANTHER" id="PTHR33406:SF12">
    <property type="entry name" value="BLR2997 PROTEIN"/>
    <property type="match status" value="1"/>
</dbReference>
<dbReference type="InterPro" id="IPR000731">
    <property type="entry name" value="SSD"/>
</dbReference>
<dbReference type="PROSITE" id="PS50156">
    <property type="entry name" value="SSD"/>
    <property type="match status" value="2"/>
</dbReference>
<dbReference type="InterPro" id="IPR004869">
    <property type="entry name" value="MMPL_dom"/>
</dbReference>
<feature type="transmembrane region" description="Helical" evidence="6">
    <location>
        <begin position="742"/>
        <end position="766"/>
    </location>
</feature>
<comment type="caution">
    <text evidence="8">The sequence shown here is derived from an EMBL/GenBank/DDBJ whole genome shotgun (WGS) entry which is preliminary data.</text>
</comment>
<keyword evidence="2" id="KW-1003">Cell membrane</keyword>
<feature type="transmembrane region" description="Helical" evidence="6">
    <location>
        <begin position="313"/>
        <end position="336"/>
    </location>
</feature>
<feature type="transmembrane region" description="Helical" evidence="6">
    <location>
        <begin position="348"/>
        <end position="370"/>
    </location>
</feature>
<feature type="transmembrane region" description="Helical" evidence="6">
    <location>
        <begin position="12"/>
        <end position="29"/>
    </location>
</feature>
<dbReference type="SUPFAM" id="SSF82866">
    <property type="entry name" value="Multidrug efflux transporter AcrB transmembrane domain"/>
    <property type="match status" value="2"/>
</dbReference>
<dbReference type="AlphaFoldDB" id="A0A4R4E2Q0"/>
<comment type="subcellular location">
    <subcellularLocation>
        <location evidence="1">Cell membrane</location>
        <topology evidence="1">Multi-pass membrane protein</topology>
    </subcellularLocation>
</comment>
<gene>
    <name evidence="8" type="ORF">E0486_10290</name>
</gene>
<dbReference type="Gene3D" id="1.20.1640.10">
    <property type="entry name" value="Multidrug efflux transporter AcrB transmembrane domain"/>
    <property type="match status" value="2"/>
</dbReference>
<feature type="domain" description="SSD" evidence="7">
    <location>
        <begin position="643"/>
        <end position="767"/>
    </location>
</feature>
<feature type="transmembrane region" description="Helical" evidence="6">
    <location>
        <begin position="219"/>
        <end position="238"/>
    </location>
</feature>
<dbReference type="InterPro" id="IPR050545">
    <property type="entry name" value="Mycobact_MmpL"/>
</dbReference>
<protein>
    <submittedName>
        <fullName evidence="8">RND transporter</fullName>
    </submittedName>
</protein>
<evidence type="ECO:0000256" key="3">
    <source>
        <dbReference type="ARBA" id="ARBA00022692"/>
    </source>
</evidence>
<feature type="transmembrane region" description="Helical" evidence="6">
    <location>
        <begin position="643"/>
        <end position="665"/>
    </location>
</feature>
<reference evidence="8 9" key="1">
    <citation type="submission" date="2019-03" db="EMBL/GenBank/DDBJ databases">
        <authorList>
            <person name="Kim M.K.M."/>
        </authorList>
    </citation>
    <scope>NUCLEOTIDE SEQUENCE [LARGE SCALE GENOMIC DNA]</scope>
    <source>
        <strain evidence="8 9">17J68-15</strain>
    </source>
</reference>
<feature type="transmembrane region" description="Helical" evidence="6">
    <location>
        <begin position="245"/>
        <end position="265"/>
    </location>
</feature>
<evidence type="ECO:0000259" key="7">
    <source>
        <dbReference type="PROSITE" id="PS50156"/>
    </source>
</evidence>
<feature type="transmembrane region" description="Helical" evidence="6">
    <location>
        <begin position="271"/>
        <end position="292"/>
    </location>
</feature>
<evidence type="ECO:0000256" key="6">
    <source>
        <dbReference type="SAM" id="Phobius"/>
    </source>
</evidence>
<keyword evidence="9" id="KW-1185">Reference proteome</keyword>
<keyword evidence="5 6" id="KW-0472">Membrane</keyword>
<evidence type="ECO:0000313" key="9">
    <source>
        <dbReference type="Proteomes" id="UP000295164"/>
    </source>
</evidence>
<dbReference type="PANTHER" id="PTHR33406">
    <property type="entry name" value="MEMBRANE PROTEIN MJ1562-RELATED"/>
    <property type="match status" value="1"/>
</dbReference>
<dbReference type="Pfam" id="PF03176">
    <property type="entry name" value="MMPL"/>
    <property type="match status" value="2"/>
</dbReference>
<evidence type="ECO:0000256" key="1">
    <source>
        <dbReference type="ARBA" id="ARBA00004651"/>
    </source>
</evidence>
<evidence type="ECO:0000256" key="2">
    <source>
        <dbReference type="ARBA" id="ARBA00022475"/>
    </source>
</evidence>
<evidence type="ECO:0000313" key="8">
    <source>
        <dbReference type="EMBL" id="TCZ71004.1"/>
    </source>
</evidence>
<organism evidence="8 9">
    <name type="scientific">Flaviaesturariibacter aridisoli</name>
    <dbReference type="NCBI Taxonomy" id="2545761"/>
    <lineage>
        <taxon>Bacteria</taxon>
        <taxon>Pseudomonadati</taxon>
        <taxon>Bacteroidota</taxon>
        <taxon>Chitinophagia</taxon>
        <taxon>Chitinophagales</taxon>
        <taxon>Chitinophagaceae</taxon>
        <taxon>Flaviaestuariibacter</taxon>
    </lineage>
</organism>
<keyword evidence="4 6" id="KW-1133">Transmembrane helix</keyword>
<dbReference type="EMBL" id="SKFH01000014">
    <property type="protein sequence ID" value="TCZ71004.1"/>
    <property type="molecule type" value="Genomic_DNA"/>
</dbReference>
<name>A0A4R4E2Q0_9BACT</name>
<dbReference type="GO" id="GO:0005886">
    <property type="term" value="C:plasma membrane"/>
    <property type="evidence" value="ECO:0007669"/>
    <property type="project" value="UniProtKB-SubCell"/>
</dbReference>
<feature type="transmembrane region" description="Helical" evidence="6">
    <location>
        <begin position="404"/>
        <end position="423"/>
    </location>
</feature>
<proteinExistence type="predicted"/>
<dbReference type="OrthoDB" id="9805018at2"/>
<feature type="transmembrane region" description="Helical" evidence="6">
    <location>
        <begin position="671"/>
        <end position="691"/>
    </location>
</feature>
<feature type="domain" description="SSD" evidence="7">
    <location>
        <begin position="247"/>
        <end position="370"/>
    </location>
</feature>
<feature type="transmembrane region" description="Helical" evidence="6">
    <location>
        <begin position="620"/>
        <end position="636"/>
    </location>
</feature>
<sequence length="782" mass="86300">MWESLGKSILRYRIFFLLLLLAGTAYMGWQASKVRISYEFTAAIPTDNPKYLAYQQFRKQFGEDGNLLVIGVQSERFFQKDFFDDYRRLQADVKKVAGVEGVLGVPSAVALVKNDSLQRLQAQPLFPDSLRTQAGLDSAAARFGTLPFYRGLLYNAATHAYLTGVTINGPLLLTPKRAETIGAIAQLANDFAARHKTEVHLSGLPLIRTQVALKIQKEMRWFTIGSFALSALILLLFFRSLSATALSLAVVAIGVVWSFGTLQLLGYKITLLTALIPPLVVVIGIPNCIYFLNKYHTAWRQYADKNTALVQMIAKMGVVTLFCNIAAAIGFAVFALTRSAVLREFGAVAGISIGLLFVISLLLIPPVLAFSGAPKERHLRYLDNQFLQTWLERLERWALHHRRGIYIATLVLLAAAVLGTLRLRSVGYIVDDLPKTDRIYADLKWFEREFHGVMPLEIVVDAKRRKGLQRDIPGNLQRIDSLVQFLKAKPYVGRTLTLSEISKFLRQAFYEGDSAMYALPSDFELPALKDYMAVRKDSTGGGPTAVEKLLRTLVDSNWQKARVSAAMMDVGSARLPGILDSVQARANQLFDTSKYNVQITGGSVTFLEGSRFIINGLRESIFWAFLLIALCMLYLFRSFRILLCSLLPNLIPLVITAGVMGWAGVPLKPSTVLVFSVTLGIAIDITIRFLVNYKQGAKALSVEENVVETIHSTGLSILYTSGVLIAGFVIFCFSGFGGTQSLGWLTSLTLVVATVANLTLLPALLLDLTGKKGRSTVKTPSL</sequence>
<dbReference type="Proteomes" id="UP000295164">
    <property type="component" value="Unassembled WGS sequence"/>
</dbReference>